<keyword evidence="7" id="KW-1185">Reference proteome</keyword>
<dbReference type="AlphaFoldDB" id="A0A1H9JX11"/>
<keyword evidence="2" id="KW-0732">Signal</keyword>
<feature type="chain" id="PRO_5044559172" evidence="2">
    <location>
        <begin position="20"/>
        <end position="78"/>
    </location>
</feature>
<accession>A0A1H9JX11</accession>
<dbReference type="Proteomes" id="UP001209279">
    <property type="component" value="Chromosome"/>
</dbReference>
<evidence type="ECO:0000313" key="4">
    <source>
        <dbReference type="EMBL" id="SEQ91342.1"/>
    </source>
</evidence>
<dbReference type="Proteomes" id="UP001329505">
    <property type="component" value="Unassembled WGS sequence"/>
</dbReference>
<dbReference type="KEGG" id="pmos:O165_008115"/>
<evidence type="ECO:0000313" key="5">
    <source>
        <dbReference type="EMBL" id="UXZ43836.1"/>
    </source>
</evidence>
<evidence type="ECO:0000256" key="1">
    <source>
        <dbReference type="SAM" id="MobiDB-lite"/>
    </source>
</evidence>
<dbReference type="EMBL" id="FOEQ01000004">
    <property type="protein sequence ID" value="SEQ91342.1"/>
    <property type="molecule type" value="Genomic_DNA"/>
</dbReference>
<reference evidence="5" key="2">
    <citation type="submission" date="2021-08" db="EMBL/GenBank/DDBJ databases">
        <authorList>
            <person name="Yaryura P.M."/>
            <person name="Bianco M.I."/>
            <person name="Morais C."/>
            <person name="Setubal J.C."/>
        </authorList>
    </citation>
    <scope>NUCLEOTIDE SEQUENCE</scope>
    <source>
        <strain evidence="5">AP1</strain>
    </source>
</reference>
<feature type="region of interest" description="Disordered" evidence="1">
    <location>
        <begin position="57"/>
        <end position="78"/>
    </location>
</feature>
<name>A0A1H9JX11_9PSED</name>
<organism evidence="4 6">
    <name type="scientific">Pseudomonas soli</name>
    <dbReference type="NCBI Taxonomy" id="1306993"/>
    <lineage>
        <taxon>Bacteria</taxon>
        <taxon>Pseudomonadati</taxon>
        <taxon>Pseudomonadota</taxon>
        <taxon>Gammaproteobacteria</taxon>
        <taxon>Pseudomonadales</taxon>
        <taxon>Pseudomonadaceae</taxon>
        <taxon>Pseudomonas</taxon>
    </lineage>
</organism>
<dbReference type="Proteomes" id="UP000199221">
    <property type="component" value="Unassembled WGS sequence"/>
</dbReference>
<proteinExistence type="predicted"/>
<reference evidence="3 7" key="3">
    <citation type="submission" date="2024-01" db="EMBL/GenBank/DDBJ databases">
        <title>Unpublished Manusciprt.</title>
        <authorList>
            <person name="Duman M."/>
            <person name="Valdes E.G."/>
            <person name="Ajmi N."/>
            <person name="Altun S."/>
            <person name="Saticioglu I.B."/>
        </authorList>
    </citation>
    <scope>NUCLEOTIDE SEQUENCE [LARGE SCALE GENOMIC DNA]</scope>
    <source>
        <strain evidence="3 7">139P</strain>
    </source>
</reference>
<dbReference type="EMBL" id="CP083803">
    <property type="protein sequence ID" value="UXZ43836.1"/>
    <property type="molecule type" value="Genomic_DNA"/>
</dbReference>
<evidence type="ECO:0000313" key="6">
    <source>
        <dbReference type="Proteomes" id="UP000199221"/>
    </source>
</evidence>
<evidence type="ECO:0000313" key="3">
    <source>
        <dbReference type="EMBL" id="MEE1879048.1"/>
    </source>
</evidence>
<dbReference type="EMBL" id="JAZDQQ010000002">
    <property type="protein sequence ID" value="MEE1879048.1"/>
    <property type="molecule type" value="Genomic_DNA"/>
</dbReference>
<reference evidence="4 6" key="1">
    <citation type="submission" date="2016-10" db="EMBL/GenBank/DDBJ databases">
        <authorList>
            <person name="de Groot N.N."/>
        </authorList>
    </citation>
    <scope>NUCLEOTIDE SEQUENCE [LARGE SCALE GENOMIC DNA]</scope>
    <source>
        <strain evidence="4 6">LMG 27941</strain>
    </source>
</reference>
<dbReference type="RefSeq" id="WP_023632539.1">
    <property type="nucleotide sequence ID" value="NZ_CATKPM010000044.1"/>
</dbReference>
<feature type="signal peptide" evidence="2">
    <location>
        <begin position="1"/>
        <end position="19"/>
    </location>
</feature>
<protein>
    <submittedName>
        <fullName evidence="4">Uncharacterized protein</fullName>
    </submittedName>
</protein>
<evidence type="ECO:0000256" key="2">
    <source>
        <dbReference type="SAM" id="SignalP"/>
    </source>
</evidence>
<dbReference type="GeneID" id="93677672"/>
<gene>
    <name evidence="5" type="ORF">K7K07_17375</name>
    <name evidence="4" type="ORF">SAMN05216230_104259</name>
    <name evidence="3" type="ORF">V0R55_02660</name>
</gene>
<evidence type="ECO:0000313" key="7">
    <source>
        <dbReference type="Proteomes" id="UP001329505"/>
    </source>
</evidence>
<sequence>MKKIVLVASLAAASLTQMAYGSQPAGSPKGTPALIQSSMAAKSLPVDAPFIGDMGSSACPGRTARTSTGDCQPPAEFD</sequence>